<dbReference type="InterPro" id="IPR027417">
    <property type="entry name" value="P-loop_NTPase"/>
</dbReference>
<dbReference type="EMBL" id="JACYCF010000004">
    <property type="protein sequence ID" value="KAF8757524.1"/>
    <property type="molecule type" value="Genomic_DNA"/>
</dbReference>
<keyword evidence="7" id="KW-0411">Iron-sulfur</keyword>
<keyword evidence="4" id="KW-0004">4Fe-4S</keyword>
<keyword evidence="8 13" id="KW-0456">Lyase</keyword>
<dbReference type="AlphaFoldDB" id="A0A8H7IFY7"/>
<dbReference type="Proteomes" id="UP000614334">
    <property type="component" value="Unassembled WGS sequence"/>
</dbReference>
<evidence type="ECO:0000256" key="9">
    <source>
        <dbReference type="SAM" id="MobiDB-lite"/>
    </source>
</evidence>
<dbReference type="GO" id="GO:0003924">
    <property type="term" value="F:GTPase activity"/>
    <property type="evidence" value="ECO:0007669"/>
    <property type="project" value="InterPro"/>
</dbReference>
<evidence type="ECO:0000259" key="12">
    <source>
        <dbReference type="Pfam" id="PF03315"/>
    </source>
</evidence>
<dbReference type="GO" id="GO:0006094">
    <property type="term" value="P:gluconeogenesis"/>
    <property type="evidence" value="ECO:0007669"/>
    <property type="project" value="UniProtKB-KW"/>
</dbReference>
<protein>
    <submittedName>
        <fullName evidence="13">L-serine ammonia-lyase</fullName>
    </submittedName>
</protein>
<evidence type="ECO:0000256" key="6">
    <source>
        <dbReference type="ARBA" id="ARBA00023004"/>
    </source>
</evidence>
<evidence type="ECO:0000259" key="11">
    <source>
        <dbReference type="Pfam" id="PF03313"/>
    </source>
</evidence>
<feature type="signal peptide" evidence="10">
    <location>
        <begin position="1"/>
        <end position="19"/>
    </location>
</feature>
<dbReference type="Pfam" id="PF00071">
    <property type="entry name" value="Ras"/>
    <property type="match status" value="1"/>
</dbReference>
<dbReference type="SUPFAM" id="SSF52540">
    <property type="entry name" value="P-loop containing nucleoside triphosphate hydrolases"/>
    <property type="match status" value="1"/>
</dbReference>
<feature type="domain" description="Serine dehydratase-like alpha subunit" evidence="11">
    <location>
        <begin position="610"/>
        <end position="978"/>
    </location>
</feature>
<sequence length="1213" mass="131686">MVSSFFIYALLASASFVSSRPLSRTRSALIAKRQAQIFALKDYADFQISTGVAGDALARAEAVFKTPLDGVDLATVSDEDLDNLNTMRGAASKFETTDFNPAIKAATGEEADALQRGKIANKVLKNLGSVMVASIKEAKAKAAGEDPSEFTAKITEETTKMNKNAATDKADAGKALATPLKTGVQRIRSVKFARMANKHNSIKRQALMPLRDYEDFQISTGTAGDALARAEAVFKTPFNDIDLATVSDEDLKNLNTMRGTASKFETTDFNPAIKAATGEEAAALQRGKIANKVLKNLGSVMVASIKEAKAKAAGEDASGFTATIEEETKKMNKNAETDKADAGKALATYPGPASKCFSSTASFRDQKSPLDIETEPTESRKEHAVISTFDLFSVGVGPSSSHTVGPMRAARIFIVDLQNLGLLDKVCTLKVNLYGSLAATGKGHMTPQALLMGFEGSDPETIDTGTINSRYDGILQNKSLNLGGVRRIKYDMNRDMLWRWDQVLKTHPNGMRFSVFGEEGELLATNEYFSVGGGFVVNEKTKVDENLFYKGVYKHKVEPARLSQTHGQDLPSTIDTPGPSITSEELLSSSQSQPPYLFHNGASLLEMSRKHNKTIAQLVYDNELHYLTPVEIRKKILKIWATMDECIRNGVSSVETELPGRLRLRRRAPMLYKRLMRGFYPGLSAGINGPAIGGPSISPVLASPIVETGGFGEDIIDSANRPSHPNRFDFNDGEANEPDDSGVFGKAATRRPARVVGSFHHAILPMPTRKAVFPAMDFLSCYAIAVNEVNAAGGRIVTSPTNGASGVIPAVLKYIVEFISEDPEKDIATFLLTAGAIGMLFKRGSTISAAEGCQAEVGVACSMAAAGFAACMGASPEVITQAAEIGIEHNLGLTCDPIDGLVQVPCIERNSLGAVKAVTAAQLALASDGVRQEFRLIKFMSNTGNVSDQVHSVTLDEAIEAMRLTAQDMSVKYKETSLSTFIPIKSPFTVPLRTPTMRTDFGAKQFAMPLCGSSSASVGGFAKKPIQRKIVVCGDGGCGKTSLLNVFTRGFFTQVYEPTVFENYVQDVKVDDQLVELSLWDTAGQEDFDRLRSLSYADTHLIMLCFSVDNPISLENVESKWIEEVLEHCPGVKIVLVGMIRWSEIVSRGLDHVQLSMKRDLQLLDEYERVDTSNVHPNTTEVLQRYSTKVREYRSMPDQKHTTQVRVQARAVL</sequence>
<feature type="compositionally biased region" description="Polar residues" evidence="9">
    <location>
        <begin position="564"/>
        <end position="582"/>
    </location>
</feature>
<dbReference type="GO" id="GO:0051539">
    <property type="term" value="F:4 iron, 4 sulfur cluster binding"/>
    <property type="evidence" value="ECO:0007669"/>
    <property type="project" value="UniProtKB-KW"/>
</dbReference>
<dbReference type="GO" id="GO:0046872">
    <property type="term" value="F:metal ion binding"/>
    <property type="evidence" value="ECO:0007669"/>
    <property type="project" value="UniProtKB-KW"/>
</dbReference>
<dbReference type="Gene3D" id="3.40.50.300">
    <property type="entry name" value="P-loop containing nucleotide triphosphate hydrolases"/>
    <property type="match status" value="1"/>
</dbReference>
<dbReference type="PROSITE" id="PS51419">
    <property type="entry name" value="RAB"/>
    <property type="match status" value="1"/>
</dbReference>
<evidence type="ECO:0000313" key="13">
    <source>
        <dbReference type="EMBL" id="KAF8757524.1"/>
    </source>
</evidence>
<feature type="region of interest" description="Disordered" evidence="9">
    <location>
        <begin position="564"/>
        <end position="586"/>
    </location>
</feature>
<dbReference type="FunFam" id="3.30.1330.90:FF:000001">
    <property type="entry name" value="L-serine ammonia-lyase 1"/>
    <property type="match status" value="1"/>
</dbReference>
<organism evidence="13 14">
    <name type="scientific">Rhizoctonia solani</name>
    <dbReference type="NCBI Taxonomy" id="456999"/>
    <lineage>
        <taxon>Eukaryota</taxon>
        <taxon>Fungi</taxon>
        <taxon>Dikarya</taxon>
        <taxon>Basidiomycota</taxon>
        <taxon>Agaricomycotina</taxon>
        <taxon>Agaricomycetes</taxon>
        <taxon>Cantharellales</taxon>
        <taxon>Ceratobasidiaceae</taxon>
        <taxon>Rhizoctonia</taxon>
    </lineage>
</organism>
<dbReference type="Pfam" id="PF03315">
    <property type="entry name" value="SDH_beta"/>
    <property type="match status" value="1"/>
</dbReference>
<dbReference type="InterPro" id="IPR001806">
    <property type="entry name" value="Small_GTPase"/>
</dbReference>
<dbReference type="InterPro" id="IPR051318">
    <property type="entry name" value="Fe-S_L-Ser"/>
</dbReference>
<dbReference type="SMART" id="SM00174">
    <property type="entry name" value="RHO"/>
    <property type="match status" value="1"/>
</dbReference>
<proteinExistence type="predicted"/>
<feature type="domain" description="Serine dehydratase beta chain" evidence="12">
    <location>
        <begin position="387"/>
        <end position="540"/>
    </location>
</feature>
<dbReference type="PANTHER" id="PTHR30182:SF1">
    <property type="entry name" value="L-SERINE DEHYDRATASE 1"/>
    <property type="match status" value="1"/>
</dbReference>
<dbReference type="InterPro" id="IPR005130">
    <property type="entry name" value="Ser_deHydtase-like_asu"/>
</dbReference>
<evidence type="ECO:0000256" key="7">
    <source>
        <dbReference type="ARBA" id="ARBA00023014"/>
    </source>
</evidence>
<keyword evidence="10" id="KW-0732">Signal</keyword>
<dbReference type="PROSITE" id="PS51420">
    <property type="entry name" value="RHO"/>
    <property type="match status" value="1"/>
</dbReference>
<dbReference type="InterPro" id="IPR005131">
    <property type="entry name" value="Ser_deHydtase_bsu"/>
</dbReference>
<comment type="caution">
    <text evidence="13">The sequence shown here is derived from an EMBL/GenBank/DDBJ whole genome shotgun (WGS) entry which is preliminary data.</text>
</comment>
<dbReference type="SMART" id="SM00173">
    <property type="entry name" value="RAS"/>
    <property type="match status" value="1"/>
</dbReference>
<evidence type="ECO:0000313" key="14">
    <source>
        <dbReference type="Proteomes" id="UP000614334"/>
    </source>
</evidence>
<evidence type="ECO:0000256" key="5">
    <source>
        <dbReference type="ARBA" id="ARBA00022723"/>
    </source>
</evidence>
<dbReference type="Pfam" id="PF03313">
    <property type="entry name" value="SDH_alpha"/>
    <property type="match status" value="1"/>
</dbReference>
<dbReference type="GO" id="GO:0005525">
    <property type="term" value="F:GTP binding"/>
    <property type="evidence" value="ECO:0007669"/>
    <property type="project" value="InterPro"/>
</dbReference>
<evidence type="ECO:0000256" key="1">
    <source>
        <dbReference type="ARBA" id="ARBA00001966"/>
    </source>
</evidence>
<evidence type="ECO:0000256" key="10">
    <source>
        <dbReference type="SAM" id="SignalP"/>
    </source>
</evidence>
<dbReference type="NCBIfam" id="TIGR00231">
    <property type="entry name" value="small_GTP"/>
    <property type="match status" value="1"/>
</dbReference>
<evidence type="ECO:0000256" key="2">
    <source>
        <dbReference type="ARBA" id="ARBA00004742"/>
    </source>
</evidence>
<reference evidence="13" key="1">
    <citation type="submission" date="2020-09" db="EMBL/GenBank/DDBJ databases">
        <title>Comparative genome analyses of four rice-infecting Rhizoctonia solani isolates reveal extensive enrichment of homogalacturonan modification genes.</title>
        <authorList>
            <person name="Lee D.-Y."/>
            <person name="Jeon J."/>
            <person name="Kim K.-T."/>
            <person name="Cheong K."/>
            <person name="Song H."/>
            <person name="Choi G."/>
            <person name="Ko J."/>
            <person name="Opiyo S.O."/>
            <person name="Zuo S."/>
            <person name="Madhav S."/>
            <person name="Lee Y.-H."/>
            <person name="Wang G.-L."/>
        </authorList>
    </citation>
    <scope>NUCLEOTIDE SEQUENCE</scope>
    <source>
        <strain evidence="13">AG1-IA B2</strain>
    </source>
</reference>
<dbReference type="PRINTS" id="PR00449">
    <property type="entry name" value="RASTRNSFRMNG"/>
</dbReference>
<dbReference type="PROSITE" id="PS51421">
    <property type="entry name" value="RAS"/>
    <property type="match status" value="1"/>
</dbReference>
<keyword evidence="3" id="KW-0312">Gluconeogenesis</keyword>
<dbReference type="PANTHER" id="PTHR30182">
    <property type="entry name" value="L-SERINE DEHYDRATASE"/>
    <property type="match status" value="1"/>
</dbReference>
<comment type="cofactor">
    <cofactor evidence="1">
        <name>[4Fe-4S] cluster</name>
        <dbReference type="ChEBI" id="CHEBI:49883"/>
    </cofactor>
</comment>
<accession>A0A8H7IFY7</accession>
<dbReference type="InterPro" id="IPR005225">
    <property type="entry name" value="Small_GTP-bd"/>
</dbReference>
<dbReference type="SUPFAM" id="SSF143548">
    <property type="entry name" value="Serine metabolism enzymes domain"/>
    <property type="match status" value="1"/>
</dbReference>
<evidence type="ECO:0000256" key="8">
    <source>
        <dbReference type="ARBA" id="ARBA00023239"/>
    </source>
</evidence>
<comment type="pathway">
    <text evidence="2">Carbohydrate biosynthesis; gluconeogenesis.</text>
</comment>
<keyword evidence="6" id="KW-0408">Iron</keyword>
<dbReference type="GO" id="GO:0003941">
    <property type="term" value="F:L-serine ammonia-lyase activity"/>
    <property type="evidence" value="ECO:0007669"/>
    <property type="project" value="InterPro"/>
</dbReference>
<dbReference type="Gene3D" id="3.30.1330.90">
    <property type="entry name" value="D-3-phosphoglycerate dehydrogenase, domain 3"/>
    <property type="match status" value="1"/>
</dbReference>
<feature type="chain" id="PRO_5034248231" evidence="10">
    <location>
        <begin position="20"/>
        <end position="1213"/>
    </location>
</feature>
<evidence type="ECO:0000256" key="3">
    <source>
        <dbReference type="ARBA" id="ARBA00022432"/>
    </source>
</evidence>
<name>A0A8H7IFY7_9AGAM</name>
<dbReference type="SMART" id="SM00175">
    <property type="entry name" value="RAB"/>
    <property type="match status" value="1"/>
</dbReference>
<evidence type="ECO:0000256" key="4">
    <source>
        <dbReference type="ARBA" id="ARBA00022485"/>
    </source>
</evidence>
<keyword evidence="5" id="KW-0479">Metal-binding</keyword>
<dbReference type="InterPro" id="IPR029009">
    <property type="entry name" value="ASB_dom_sf"/>
</dbReference>
<gene>
    <name evidence="13" type="ORF">RHS01_03232</name>
</gene>